<dbReference type="SUPFAM" id="SSF57625">
    <property type="entry name" value="Invertebrate chitin-binding proteins"/>
    <property type="match status" value="1"/>
</dbReference>
<feature type="region of interest" description="Disordered" evidence="1">
    <location>
        <begin position="244"/>
        <end position="268"/>
    </location>
</feature>
<proteinExistence type="predicted"/>
<reference evidence="4" key="1">
    <citation type="submission" date="2025-08" db="UniProtKB">
        <authorList>
            <consortium name="RefSeq"/>
        </authorList>
    </citation>
    <scope>IDENTIFICATION</scope>
    <source>
        <tissue evidence="4">Entire body</tissue>
    </source>
</reference>
<evidence type="ECO:0000259" key="2">
    <source>
        <dbReference type="PROSITE" id="PS50940"/>
    </source>
</evidence>
<dbReference type="InParanoid" id="A0A1W4WL97"/>
<dbReference type="GO" id="GO:0008061">
    <property type="term" value="F:chitin binding"/>
    <property type="evidence" value="ECO:0007669"/>
    <property type="project" value="InterPro"/>
</dbReference>
<feature type="compositionally biased region" description="Low complexity" evidence="1">
    <location>
        <begin position="490"/>
        <end position="510"/>
    </location>
</feature>
<dbReference type="InterPro" id="IPR002557">
    <property type="entry name" value="Chitin-bd_dom"/>
</dbReference>
<feature type="region of interest" description="Disordered" evidence="1">
    <location>
        <begin position="155"/>
        <end position="208"/>
    </location>
</feature>
<name>A0A1W4WL97_AGRPL</name>
<dbReference type="SMART" id="SM00494">
    <property type="entry name" value="ChtBD2"/>
    <property type="match status" value="2"/>
</dbReference>
<dbReference type="GO" id="GO:0005576">
    <property type="term" value="C:extracellular region"/>
    <property type="evidence" value="ECO:0007669"/>
    <property type="project" value="InterPro"/>
</dbReference>
<evidence type="ECO:0000256" key="1">
    <source>
        <dbReference type="SAM" id="MobiDB-lite"/>
    </source>
</evidence>
<dbReference type="InterPro" id="IPR036508">
    <property type="entry name" value="Chitin-bd_dom_sf"/>
</dbReference>
<protein>
    <submittedName>
        <fullName evidence="4">Uncharacterized protein DDB_G0283697-like isoform X1</fullName>
    </submittedName>
</protein>
<dbReference type="RefSeq" id="XP_018324706.1">
    <property type="nucleotide sequence ID" value="XM_018469204.2"/>
</dbReference>
<feature type="domain" description="Chitin-binding type-2" evidence="2">
    <location>
        <begin position="616"/>
        <end position="676"/>
    </location>
</feature>
<keyword evidence="3" id="KW-1185">Reference proteome</keyword>
<feature type="compositionally biased region" description="Polar residues" evidence="1">
    <location>
        <begin position="284"/>
        <end position="294"/>
    </location>
</feature>
<evidence type="ECO:0000313" key="4">
    <source>
        <dbReference type="RefSeq" id="XP_018324706.1"/>
    </source>
</evidence>
<feature type="region of interest" description="Disordered" evidence="1">
    <location>
        <begin position="280"/>
        <end position="342"/>
    </location>
</feature>
<sequence>MCLAQIRYHFLQLIIIWIIFEYLSRCCCFLEFPKKLRMKRNTIGRRFSSLNFRKPFVCHREGYFAEGHADGYFKCSRNPDGTFSRIRLRCLGGQFFDNTLKRCIYVRGRRQLPLHYRFRNHKPYLYSYNRRKRERYLRPFRNKRKRYGFKKWNHHEKSQKNNILRNAKPKKVTTQSFMIPSQSDLKSSSKLKHKKHGNSGYKPSPNVDENLETTYEEVHNNFDENIRDISRDRTEYLDSLPTLFTGEYNTESPTLKKYHTNDQSTNEEPNLFGYVQRKRECQDKCNSPTSSKSDNTSDREDQNAENDSTTVENFKISSNSKTNDDNSDEDSQPEESLYERFPKRRGDVNFKVNYGSKNKARDSNYPSEEDLVIEIPLNGAAHTCNRKNLVINKENDIQSTLGPEIVIKLRQSQQMSTDSSANDLTLQKILEHRMRLSKNSEPETNYGADYNQKEYPNIIFKQRSASKNPNKLLIHLGKKKSRLDSRELTKSPGVTTTTTSTTSVTPITTPSTTHIETTTATLLTTKTTVVTTIASTVTQRTAAKTITSTSSCTTAAKHTTDTCSSSTNVRNLKQVFKHLKDDYISKIHDHNFTTASPGHHNKGHKIGNGHAHPTSFYICSGGNSTNTSKSCNSFYLCHSARSAGKTLKLEVPCPSGMGFDSNLNKCTTNMGKICKSIPSG</sequence>
<dbReference type="AlphaFoldDB" id="A0A1W4WL97"/>
<dbReference type="PROSITE" id="PS50940">
    <property type="entry name" value="CHIT_BIND_II"/>
    <property type="match status" value="1"/>
</dbReference>
<gene>
    <name evidence="4" type="primary">LOC108736683</name>
</gene>
<dbReference type="STRING" id="224129.A0A1W4WL97"/>
<feature type="compositionally biased region" description="Polar residues" evidence="1">
    <location>
        <begin position="305"/>
        <end position="316"/>
    </location>
</feature>
<dbReference type="KEGG" id="apln:108736683"/>
<accession>A0A1W4WL97</accession>
<evidence type="ECO:0000313" key="3">
    <source>
        <dbReference type="Proteomes" id="UP000192223"/>
    </source>
</evidence>
<feature type="region of interest" description="Disordered" evidence="1">
    <location>
        <begin position="482"/>
        <end position="510"/>
    </location>
</feature>
<organism evidence="3 4">
    <name type="scientific">Agrilus planipennis</name>
    <name type="common">Emerald ash borer</name>
    <name type="synonym">Agrilus marcopoli</name>
    <dbReference type="NCBI Taxonomy" id="224129"/>
    <lineage>
        <taxon>Eukaryota</taxon>
        <taxon>Metazoa</taxon>
        <taxon>Ecdysozoa</taxon>
        <taxon>Arthropoda</taxon>
        <taxon>Hexapoda</taxon>
        <taxon>Insecta</taxon>
        <taxon>Pterygota</taxon>
        <taxon>Neoptera</taxon>
        <taxon>Endopterygota</taxon>
        <taxon>Coleoptera</taxon>
        <taxon>Polyphaga</taxon>
        <taxon>Elateriformia</taxon>
        <taxon>Buprestoidea</taxon>
        <taxon>Buprestidae</taxon>
        <taxon>Agrilinae</taxon>
        <taxon>Agrilus</taxon>
    </lineage>
</organism>
<dbReference type="Proteomes" id="UP000192223">
    <property type="component" value="Unplaced"/>
</dbReference>
<dbReference type="GeneID" id="108736683"/>